<comment type="caution">
    <text evidence="3">The sequence shown here is derived from an EMBL/GenBank/DDBJ whole genome shotgun (WGS) entry which is preliminary data.</text>
</comment>
<dbReference type="AlphaFoldDB" id="A0A133VJW8"/>
<protein>
    <submittedName>
        <fullName evidence="3">Uncharacterized protein</fullName>
    </submittedName>
</protein>
<reference evidence="3 4" key="1">
    <citation type="journal article" date="2016" name="Sci. Rep.">
        <title>Metabolic traits of an uncultured archaeal lineage -MSBL1- from brine pools of the Red Sea.</title>
        <authorList>
            <person name="Mwirichia R."/>
            <person name="Alam I."/>
            <person name="Rashid M."/>
            <person name="Vinu M."/>
            <person name="Ba-Alawi W."/>
            <person name="Anthony Kamau A."/>
            <person name="Kamanda Ngugi D."/>
            <person name="Goker M."/>
            <person name="Klenk H.P."/>
            <person name="Bajic V."/>
            <person name="Stingl U."/>
        </authorList>
    </citation>
    <scope>NUCLEOTIDE SEQUENCE [LARGE SCALE GENOMIC DNA]</scope>
    <source>
        <strain evidence="3">SCGC-AAA382A20</strain>
    </source>
</reference>
<evidence type="ECO:0000313" key="4">
    <source>
        <dbReference type="Proteomes" id="UP000070263"/>
    </source>
</evidence>
<keyword evidence="2" id="KW-0812">Transmembrane</keyword>
<accession>A0A133VJW8</accession>
<name>A0A133VJW8_9EURY</name>
<organism evidence="3 4">
    <name type="scientific">candidate division MSBL1 archaeon SCGC-AAA382A20</name>
    <dbReference type="NCBI Taxonomy" id="1698280"/>
    <lineage>
        <taxon>Archaea</taxon>
        <taxon>Methanobacteriati</taxon>
        <taxon>Methanobacteriota</taxon>
        <taxon>candidate division MSBL1</taxon>
    </lineage>
</organism>
<gene>
    <name evidence="3" type="ORF">AKJ51_03030</name>
</gene>
<evidence type="ECO:0000313" key="3">
    <source>
        <dbReference type="EMBL" id="KXB06720.1"/>
    </source>
</evidence>
<keyword evidence="1" id="KW-0175">Coiled coil</keyword>
<keyword evidence="2" id="KW-0472">Membrane</keyword>
<feature type="coiled-coil region" evidence="1">
    <location>
        <begin position="135"/>
        <end position="162"/>
    </location>
</feature>
<keyword evidence="2" id="KW-1133">Transmembrane helix</keyword>
<proteinExistence type="predicted"/>
<keyword evidence="4" id="KW-1185">Reference proteome</keyword>
<evidence type="ECO:0000256" key="1">
    <source>
        <dbReference type="SAM" id="Coils"/>
    </source>
</evidence>
<evidence type="ECO:0000256" key="2">
    <source>
        <dbReference type="SAM" id="Phobius"/>
    </source>
</evidence>
<dbReference type="EMBL" id="LHYE01000033">
    <property type="protein sequence ID" value="KXB06720.1"/>
    <property type="molecule type" value="Genomic_DNA"/>
</dbReference>
<sequence>MEINITQLIVGFFGPLIGVFVGYILSKRWDLKKQEKINQEKRKRVLTSLREELRKINGDINDWLYKKGSMPNIDFPTGCYESSVNSGNFSLLDKELQSDFTGVYEKIMRIKSKQIEIQKNLIYPSEISSDVISSKERFRDIIHEFTEDLEELNKEIESLVKKLDIGS</sequence>
<feature type="transmembrane region" description="Helical" evidence="2">
    <location>
        <begin position="6"/>
        <end position="26"/>
    </location>
</feature>
<dbReference type="Proteomes" id="UP000070263">
    <property type="component" value="Unassembled WGS sequence"/>
</dbReference>